<keyword evidence="2" id="KW-1185">Reference proteome</keyword>
<evidence type="ECO:0000313" key="1">
    <source>
        <dbReference type="EMBL" id="MFC6640430.1"/>
    </source>
</evidence>
<organism evidence="1 2">
    <name type="scientific">Sulfitobacter profundi</name>
    <dbReference type="NCBI Taxonomy" id="2679961"/>
    <lineage>
        <taxon>Bacteria</taxon>
        <taxon>Pseudomonadati</taxon>
        <taxon>Pseudomonadota</taxon>
        <taxon>Alphaproteobacteria</taxon>
        <taxon>Rhodobacterales</taxon>
        <taxon>Roseobacteraceae</taxon>
        <taxon>Sulfitobacter</taxon>
    </lineage>
</organism>
<dbReference type="RefSeq" id="WP_132443628.1">
    <property type="nucleotide sequence ID" value="NZ_JBHSWA010000001.1"/>
</dbReference>
<dbReference type="SUPFAM" id="SSF52266">
    <property type="entry name" value="SGNH hydrolase"/>
    <property type="match status" value="1"/>
</dbReference>
<reference evidence="2" key="1">
    <citation type="journal article" date="2019" name="Int. J. Syst. Evol. Microbiol.">
        <title>The Global Catalogue of Microorganisms (GCM) 10K type strain sequencing project: providing services to taxonomists for standard genome sequencing and annotation.</title>
        <authorList>
            <consortium name="The Broad Institute Genomics Platform"/>
            <consortium name="The Broad Institute Genome Sequencing Center for Infectious Disease"/>
            <person name="Wu L."/>
            <person name="Ma J."/>
        </authorList>
    </citation>
    <scope>NUCLEOTIDE SEQUENCE [LARGE SCALE GENOMIC DNA]</scope>
    <source>
        <strain evidence="2">NBRC 111368</strain>
    </source>
</reference>
<protein>
    <recommendedName>
        <fullName evidence="3">SGNH hydrolase-type esterase domain-containing protein</fullName>
    </recommendedName>
</protein>
<name>A0ABW1YWJ9_9RHOB</name>
<gene>
    <name evidence="1" type="ORF">ACFQAU_00375</name>
</gene>
<evidence type="ECO:0000313" key="2">
    <source>
        <dbReference type="Proteomes" id="UP001596403"/>
    </source>
</evidence>
<dbReference type="Gene3D" id="3.40.50.1110">
    <property type="entry name" value="SGNH hydrolase"/>
    <property type="match status" value="1"/>
</dbReference>
<proteinExistence type="predicted"/>
<accession>A0ABW1YWJ9</accession>
<dbReference type="Proteomes" id="UP001596403">
    <property type="component" value="Unassembled WGS sequence"/>
</dbReference>
<dbReference type="InterPro" id="IPR036514">
    <property type="entry name" value="SGNH_hydro_sf"/>
</dbReference>
<sequence length="544" mass="58314">MNQLVPNARTTLRPVDHLANASGKISPVMILVGDSISTPIPTATFDETASLWGILREEVLKRNPDVNPSFYNRGIGGARWDHLSDNKFATLNATGLTLPTWPDNPVYDPATDSWIDTIEALAPDAVFFNFGMNDGDIFVEANFQDVLNDFATRLPNTDIVLITNMVPNLYSTTENIGGQAAQDSRLFVAERIRSHAFYNDIGLIDLGREQCRKVAGFDPTLTYMTRGVNAAAVSTPYTVGPCDLDFGLVADIPVPNVWSSRIKITISQTGANSASWLEIYREAGKVAVEYVVLDNAAGRYRTVVSSVNSPTEGTMTLSVFLSGPTARIELNGELVDEAIIMRHGGRYSPVMSFLDGRSTAITATTYLGTFMPVTPQLTFAECFGSTGTADDVEGGNDQNHPSSKGWAYVFASVLGDTDLRLDRGHVAGGILRTGGVVPLIADNSTFEIEAPFDSGTFYLWCDHQSGGAAVVGAQVHFYAGATPSVLFSQLGSLTELAAAGTDLTGTTGADTKFTISVKNGAIELENRRGTAIGSARYMFLGPKG</sequence>
<evidence type="ECO:0008006" key="3">
    <source>
        <dbReference type="Google" id="ProtNLM"/>
    </source>
</evidence>
<dbReference type="EMBL" id="JBHSWA010000001">
    <property type="protein sequence ID" value="MFC6640430.1"/>
    <property type="molecule type" value="Genomic_DNA"/>
</dbReference>
<comment type="caution">
    <text evidence="1">The sequence shown here is derived from an EMBL/GenBank/DDBJ whole genome shotgun (WGS) entry which is preliminary data.</text>
</comment>